<dbReference type="OrthoDB" id="208387at2"/>
<protein>
    <submittedName>
        <fullName evidence="1">Putative metallophosphoesterase YhaO</fullName>
    </submittedName>
</protein>
<keyword evidence="2" id="KW-1185">Reference proteome</keyword>
<dbReference type="PANTHER" id="PTHR30337">
    <property type="entry name" value="COMPONENT OF ATP-DEPENDENT DSDNA EXONUCLEASE"/>
    <property type="match status" value="1"/>
</dbReference>
<proteinExistence type="predicted"/>
<accession>A0A517S826</accession>
<evidence type="ECO:0000313" key="2">
    <source>
        <dbReference type="Proteomes" id="UP000315700"/>
    </source>
</evidence>
<evidence type="ECO:0000313" key="1">
    <source>
        <dbReference type="EMBL" id="QDT52276.1"/>
    </source>
</evidence>
<name>A0A517S826_9PLAN</name>
<dbReference type="PANTHER" id="PTHR30337:SF7">
    <property type="entry name" value="PHOSPHOESTERASE"/>
    <property type="match status" value="1"/>
</dbReference>
<dbReference type="Gene3D" id="3.60.21.10">
    <property type="match status" value="1"/>
</dbReference>
<dbReference type="InParanoid" id="A0A517S826"/>
<dbReference type="KEGG" id="ccos:Pan44_02850"/>
<dbReference type="Proteomes" id="UP000315700">
    <property type="component" value="Chromosome"/>
</dbReference>
<sequence>MSDVFRFVHATNLRLDQPLTGAGALTADERALVEDATLTAFARIIDACIQHQVDCLLLTGDCFEFQSGTLRGRLQMQRGLERLSDKGISAFILCGALDPPSSWKRGMALPPNTTLFTADDDEPVDLMTEGRTIASIAPIAMATSDDSSWREGPLNWRTPAGAFRIGLVGAGTPIRWEGSTPLPMAGPGVSPAAARLVQRAIEHGVNYLGLGEGAERSTLNLPSGIAHDPGSPQGLNAGESGPKGCSLIEVNSRGQAEIKFLPSGGVRWMSLSVDAPAAVDINQLAERMALVAMESEPHATDDLWLVRWTVRGTTGQWASALADGRNQSDLWDRLERELGAIGGPRRRHTLDVVARPSVERRIDREPGQRDLFEDFCENIDEDALEALEAFKAEMNSPEWSSRGWVRHVRQALSRTSAGDVSRRARDLGESWLG</sequence>
<reference evidence="1 2" key="1">
    <citation type="submission" date="2019-02" db="EMBL/GenBank/DDBJ databases">
        <title>Deep-cultivation of Planctomycetes and their phenomic and genomic characterization uncovers novel biology.</title>
        <authorList>
            <person name="Wiegand S."/>
            <person name="Jogler M."/>
            <person name="Boedeker C."/>
            <person name="Pinto D."/>
            <person name="Vollmers J."/>
            <person name="Rivas-Marin E."/>
            <person name="Kohn T."/>
            <person name="Peeters S.H."/>
            <person name="Heuer A."/>
            <person name="Rast P."/>
            <person name="Oberbeckmann S."/>
            <person name="Bunk B."/>
            <person name="Jeske O."/>
            <person name="Meyerdierks A."/>
            <person name="Storesund J.E."/>
            <person name="Kallscheuer N."/>
            <person name="Luecker S."/>
            <person name="Lage O.M."/>
            <person name="Pohl T."/>
            <person name="Merkel B.J."/>
            <person name="Hornburger P."/>
            <person name="Mueller R.-W."/>
            <person name="Bruemmer F."/>
            <person name="Labrenz M."/>
            <person name="Spormann A.M."/>
            <person name="Op den Camp H."/>
            <person name="Overmann J."/>
            <person name="Amann R."/>
            <person name="Jetten M.S.M."/>
            <person name="Mascher T."/>
            <person name="Medema M.H."/>
            <person name="Devos D.P."/>
            <person name="Kaster A.-K."/>
            <person name="Ovreas L."/>
            <person name="Rohde M."/>
            <person name="Galperin M.Y."/>
            <person name="Jogler C."/>
        </authorList>
    </citation>
    <scope>NUCLEOTIDE SEQUENCE [LARGE SCALE GENOMIC DNA]</scope>
    <source>
        <strain evidence="1 2">Pan44</strain>
    </source>
</reference>
<dbReference type="EMBL" id="CP036271">
    <property type="protein sequence ID" value="QDT52276.1"/>
    <property type="molecule type" value="Genomic_DNA"/>
</dbReference>
<organism evidence="1 2">
    <name type="scientific">Caulifigura coniformis</name>
    <dbReference type="NCBI Taxonomy" id="2527983"/>
    <lineage>
        <taxon>Bacteria</taxon>
        <taxon>Pseudomonadati</taxon>
        <taxon>Planctomycetota</taxon>
        <taxon>Planctomycetia</taxon>
        <taxon>Planctomycetales</taxon>
        <taxon>Planctomycetaceae</taxon>
        <taxon>Caulifigura</taxon>
    </lineage>
</organism>
<dbReference type="AlphaFoldDB" id="A0A517S826"/>
<dbReference type="InterPro" id="IPR029052">
    <property type="entry name" value="Metallo-depent_PP-like"/>
</dbReference>
<gene>
    <name evidence="1" type="primary">yhaO</name>
    <name evidence="1" type="ORF">Pan44_02850</name>
</gene>
<dbReference type="RefSeq" id="WP_145026544.1">
    <property type="nucleotide sequence ID" value="NZ_CP036271.1"/>
</dbReference>
<dbReference type="SUPFAM" id="SSF56300">
    <property type="entry name" value="Metallo-dependent phosphatases"/>
    <property type="match status" value="1"/>
</dbReference>
<dbReference type="InterPro" id="IPR050535">
    <property type="entry name" value="DNA_Repair-Maintenance_Comp"/>
</dbReference>